<dbReference type="InParanoid" id="A0A0D1CT27"/>
<organism evidence="11 12">
    <name type="scientific">Mycosarcoma maydis</name>
    <name type="common">Corn smut fungus</name>
    <name type="synonym">Ustilago maydis</name>
    <dbReference type="NCBI Taxonomy" id="5270"/>
    <lineage>
        <taxon>Eukaryota</taxon>
        <taxon>Fungi</taxon>
        <taxon>Dikarya</taxon>
        <taxon>Basidiomycota</taxon>
        <taxon>Ustilaginomycotina</taxon>
        <taxon>Ustilaginomycetes</taxon>
        <taxon>Ustilaginales</taxon>
        <taxon>Ustilaginaceae</taxon>
        <taxon>Mycosarcoma</taxon>
    </lineage>
</organism>
<dbReference type="GO" id="GO:0005975">
    <property type="term" value="P:carbohydrate metabolic process"/>
    <property type="evidence" value="ECO:0007669"/>
    <property type="project" value="InterPro"/>
</dbReference>
<dbReference type="EC" id="3.2.1.23" evidence="3"/>
<gene>
    <name evidence="11" type="ORF">UMAG_02204</name>
</gene>
<keyword evidence="6" id="KW-0862">Zinc</keyword>
<feature type="domain" description="Glycoside hydrolase family 42 N-terminal" evidence="9">
    <location>
        <begin position="74"/>
        <end position="462"/>
    </location>
</feature>
<evidence type="ECO:0000256" key="7">
    <source>
        <dbReference type="ARBA" id="ARBA00023295"/>
    </source>
</evidence>
<comment type="catalytic activity">
    <reaction evidence="1">
        <text>Hydrolysis of terminal non-reducing beta-D-galactose residues in beta-D-galactosides.</text>
        <dbReference type="EC" id="3.2.1.23"/>
    </reaction>
</comment>
<dbReference type="OMA" id="SVQYFQW"/>
<keyword evidence="7" id="KW-0326">Glycosidase</keyword>
<keyword evidence="12" id="KW-1185">Reference proteome</keyword>
<protein>
    <recommendedName>
        <fullName evidence="3">beta-galactosidase</fullName>
        <ecNumber evidence="3">3.2.1.23</ecNumber>
    </recommendedName>
</protein>
<dbReference type="AlphaFoldDB" id="A0A0D1CT27"/>
<dbReference type="SUPFAM" id="SSF51445">
    <property type="entry name" value="(Trans)glycosidases"/>
    <property type="match status" value="1"/>
</dbReference>
<dbReference type="InterPro" id="IPR017853">
    <property type="entry name" value="GH"/>
</dbReference>
<dbReference type="Gene3D" id="3.20.20.80">
    <property type="entry name" value="Glycosidases"/>
    <property type="match status" value="1"/>
</dbReference>
<dbReference type="KEGG" id="uma:UMAG_02204"/>
<dbReference type="PANTHER" id="PTHR36447">
    <property type="entry name" value="BETA-GALACTOSIDASE GANA"/>
    <property type="match status" value="1"/>
</dbReference>
<evidence type="ECO:0000256" key="8">
    <source>
        <dbReference type="SAM" id="SignalP"/>
    </source>
</evidence>
<dbReference type="GeneID" id="23563007"/>
<evidence type="ECO:0000256" key="4">
    <source>
        <dbReference type="ARBA" id="ARBA00022723"/>
    </source>
</evidence>
<dbReference type="CDD" id="cd03143">
    <property type="entry name" value="A4_beta-galactosidase_middle_domain"/>
    <property type="match status" value="1"/>
</dbReference>
<evidence type="ECO:0000256" key="2">
    <source>
        <dbReference type="ARBA" id="ARBA00005940"/>
    </source>
</evidence>
<evidence type="ECO:0000256" key="1">
    <source>
        <dbReference type="ARBA" id="ARBA00001412"/>
    </source>
</evidence>
<dbReference type="STRING" id="237631.A0A0D1CT27"/>
<dbReference type="Proteomes" id="UP000000561">
    <property type="component" value="Chromosome 5"/>
</dbReference>
<dbReference type="PANTHER" id="PTHR36447:SF2">
    <property type="entry name" value="BETA-GALACTOSIDASE YESZ"/>
    <property type="match status" value="1"/>
</dbReference>
<dbReference type="OrthoDB" id="1657402at2759"/>
<dbReference type="Gene3D" id="3.40.50.880">
    <property type="match status" value="1"/>
</dbReference>
<sequence length="786" mass="88437">MLAGSWTTLVASVALLPSLSAAFPSSHELELESWSLFSRDYIQPDVDSSKAYPFSPSLKPDASRWPKGLHFAVDYYPAQWPDLLWADDAARMANATLSYARISEFDWAILEPTDGNYDWSLLDRSIQVLHQQGVKVILGTPTATPPVWAVKNYDILGADAQGRQRRFGSRRHYSFSSTDYRMLSKRFVAAMAKRYGSHEAVVGWQIDNELGCHGTVRTYDNNARKRWQQWLSNKYNNNITLYNMMQGRVFWSSTYQSFDQIELPMLEVTESSPAGRLDFYHFSSDMAIEYAKEQVDMIRKYSDKAITTNFMGAFLDFDHFKLARETGIDLVTWDSYPLGNTEQFSWISDADKIKYGRTGTPDFQAFHHDLYRGVAGAAYNKTAGPFGIMEQQPGPVNWAGYNPSPKLGMVRLWQHETFAHGGSMSNIFRWRQVPFAQEQMHAAMLRRDNVADHAYVEQQQVVHDDLPKMSRLFVSQKGKRNVADNAPVQTKTEGQAQVALVFDYAAQWLMEAEPQSGTWNVDIEGFQDASMQYFPLVMSWYTALRRLGLNIDVVGTTTPLDGYKMVVVPSMPIIGNEFVQTWTGYKGLSVFGPRSASKVAALSIPDGLPPSSGAVRDVLPMKVVRVETIKEGFGDMISYNGNQYNVSGWVEWIECDRDGKNASVQIEQSATYYGYRDGSPATCANKHGDKETHYVSAYTPVDFLVSYLGDLAAKANVQTVLGESPQANKTDLGHDLRFRRNANALWAFNYGPHKIKLPPLTQEANVLVGTKDGYIGPTSLTVWSLE</sequence>
<dbReference type="InterPro" id="IPR013780">
    <property type="entry name" value="Glyco_hydro_b"/>
</dbReference>
<evidence type="ECO:0000313" key="12">
    <source>
        <dbReference type="Proteomes" id="UP000000561"/>
    </source>
</evidence>
<dbReference type="InterPro" id="IPR013738">
    <property type="entry name" value="Beta_galactosidase_Trimer"/>
</dbReference>
<evidence type="ECO:0000256" key="6">
    <source>
        <dbReference type="ARBA" id="ARBA00022833"/>
    </source>
</evidence>
<dbReference type="EMBL" id="CM003144">
    <property type="protein sequence ID" value="KIS69673.1"/>
    <property type="molecule type" value="Genomic_DNA"/>
</dbReference>
<dbReference type="Pfam" id="PF08532">
    <property type="entry name" value="Glyco_hydro_42M"/>
    <property type="match status" value="1"/>
</dbReference>
<dbReference type="SUPFAM" id="SSF52317">
    <property type="entry name" value="Class I glutamine amidotransferase-like"/>
    <property type="match status" value="1"/>
</dbReference>
<feature type="chain" id="PRO_5002228987" description="beta-galactosidase" evidence="8">
    <location>
        <begin position="23"/>
        <end position="786"/>
    </location>
</feature>
<accession>A0A0D1CT27</accession>
<dbReference type="GO" id="GO:0046872">
    <property type="term" value="F:metal ion binding"/>
    <property type="evidence" value="ECO:0007669"/>
    <property type="project" value="UniProtKB-KW"/>
</dbReference>
<keyword evidence="4" id="KW-0479">Metal-binding</keyword>
<name>A0A0D1CT27_MYCMD</name>
<proteinExistence type="inferred from homology"/>
<dbReference type="InterPro" id="IPR029062">
    <property type="entry name" value="Class_I_gatase-like"/>
</dbReference>
<evidence type="ECO:0000259" key="9">
    <source>
        <dbReference type="Pfam" id="PF02449"/>
    </source>
</evidence>
<dbReference type="GO" id="GO:0009341">
    <property type="term" value="C:beta-galactosidase complex"/>
    <property type="evidence" value="ECO:0007669"/>
    <property type="project" value="InterPro"/>
</dbReference>
<keyword evidence="8" id="KW-0732">Signal</keyword>
<dbReference type="Gene3D" id="2.60.40.1180">
    <property type="entry name" value="Golgi alpha-mannosidase II"/>
    <property type="match status" value="1"/>
</dbReference>
<evidence type="ECO:0000256" key="3">
    <source>
        <dbReference type="ARBA" id="ARBA00012756"/>
    </source>
</evidence>
<dbReference type="InterPro" id="IPR013529">
    <property type="entry name" value="Glyco_hydro_42_N"/>
</dbReference>
<feature type="signal peptide" evidence="8">
    <location>
        <begin position="1"/>
        <end position="22"/>
    </location>
</feature>
<dbReference type="GO" id="GO:0004565">
    <property type="term" value="F:beta-galactosidase activity"/>
    <property type="evidence" value="ECO:0007669"/>
    <property type="project" value="UniProtKB-EC"/>
</dbReference>
<dbReference type="eggNOG" id="ENOG502RYV5">
    <property type="taxonomic scope" value="Eukaryota"/>
</dbReference>
<feature type="domain" description="Beta-galactosidase trimerisation" evidence="10">
    <location>
        <begin position="496"/>
        <end position="717"/>
    </location>
</feature>
<comment type="similarity">
    <text evidence="2">Belongs to the glycosyl hydrolase 42 family.</text>
</comment>
<dbReference type="InterPro" id="IPR003476">
    <property type="entry name" value="Glyco_hydro_42"/>
</dbReference>
<dbReference type="Pfam" id="PF02449">
    <property type="entry name" value="Glyco_hydro_42"/>
    <property type="match status" value="1"/>
</dbReference>
<keyword evidence="5" id="KW-0378">Hydrolase</keyword>
<reference evidence="11 12" key="1">
    <citation type="journal article" date="2006" name="Nature">
        <title>Insights from the genome of the biotrophic fungal plant pathogen Ustilago maydis.</title>
        <authorList>
            <person name="Kamper J."/>
            <person name="Kahmann R."/>
            <person name="Bolker M."/>
            <person name="Ma L.J."/>
            <person name="Brefort T."/>
            <person name="Saville B.J."/>
            <person name="Banuett F."/>
            <person name="Kronstad J.W."/>
            <person name="Gold S.E."/>
            <person name="Muller O."/>
            <person name="Perlin M.H."/>
            <person name="Wosten H.A."/>
            <person name="de Vries R."/>
            <person name="Ruiz-Herrera J."/>
            <person name="Reynaga-Pena C.G."/>
            <person name="Snetselaar K."/>
            <person name="McCann M."/>
            <person name="Perez-Martin J."/>
            <person name="Feldbrugge M."/>
            <person name="Basse C.W."/>
            <person name="Steinberg G."/>
            <person name="Ibeas J.I."/>
            <person name="Holloman W."/>
            <person name="Guzman P."/>
            <person name="Farman M."/>
            <person name="Stajich J.E."/>
            <person name="Sentandreu R."/>
            <person name="Gonzalez-Prieto J.M."/>
            <person name="Kennell J.C."/>
            <person name="Molina L."/>
            <person name="Schirawski J."/>
            <person name="Mendoza-Mendoza A."/>
            <person name="Greilinger D."/>
            <person name="Munch K."/>
            <person name="Rossel N."/>
            <person name="Scherer M."/>
            <person name="Vranes M."/>
            <person name="Ladendorf O."/>
            <person name="Vincon V."/>
            <person name="Fuchs U."/>
            <person name="Sandrock B."/>
            <person name="Meng S."/>
            <person name="Ho E.C."/>
            <person name="Cahill M.J."/>
            <person name="Boyce K.J."/>
            <person name="Klose J."/>
            <person name="Klosterman S.J."/>
            <person name="Deelstra H.J."/>
            <person name="Ortiz-Castellanos L."/>
            <person name="Li W."/>
            <person name="Sanchez-Alonso P."/>
            <person name="Schreier P.H."/>
            <person name="Hauser-Hahn I."/>
            <person name="Vaupel M."/>
            <person name="Koopmann E."/>
            <person name="Friedrich G."/>
            <person name="Voss H."/>
            <person name="Schluter T."/>
            <person name="Margolis J."/>
            <person name="Platt D."/>
            <person name="Swimmer C."/>
            <person name="Gnirke A."/>
            <person name="Chen F."/>
            <person name="Vysotskaia V."/>
            <person name="Mannhaupt G."/>
            <person name="Guldener U."/>
            <person name="Munsterkotter M."/>
            <person name="Haase D."/>
            <person name="Oesterheld M."/>
            <person name="Mewes H.W."/>
            <person name="Mauceli E.W."/>
            <person name="DeCaprio D."/>
            <person name="Wade C.M."/>
            <person name="Butler J."/>
            <person name="Young S."/>
            <person name="Jaffe D.B."/>
            <person name="Calvo S."/>
            <person name="Nusbaum C."/>
            <person name="Galagan J."/>
            <person name="Birren B.W."/>
        </authorList>
    </citation>
    <scope>NUCLEOTIDE SEQUENCE [LARGE SCALE GENOMIC DNA]</scope>
    <source>
        <strain evidence="12">DSM 14603 / FGSC 9021 / UM521</strain>
    </source>
</reference>
<evidence type="ECO:0000259" key="10">
    <source>
        <dbReference type="Pfam" id="PF08532"/>
    </source>
</evidence>
<evidence type="ECO:0000256" key="5">
    <source>
        <dbReference type="ARBA" id="ARBA00022801"/>
    </source>
</evidence>
<dbReference type="VEuPathDB" id="FungiDB:UMAG_02204"/>
<dbReference type="RefSeq" id="XP_011388548.1">
    <property type="nucleotide sequence ID" value="XM_011390246.1"/>
</dbReference>
<evidence type="ECO:0000313" key="11">
    <source>
        <dbReference type="EMBL" id="KIS69673.1"/>
    </source>
</evidence>